<evidence type="ECO:0000256" key="1">
    <source>
        <dbReference type="ARBA" id="ARBA00006479"/>
    </source>
</evidence>
<dbReference type="PANTHER" id="PTHR18964">
    <property type="entry name" value="ROK (REPRESSOR, ORF, KINASE) FAMILY"/>
    <property type="match status" value="1"/>
</dbReference>
<gene>
    <name evidence="4" type="ORF">LX83_005157</name>
</gene>
<dbReference type="Gene3D" id="3.30.420.40">
    <property type="match status" value="2"/>
</dbReference>
<dbReference type="AlphaFoldDB" id="A0AAE3GJ55"/>
<proteinExistence type="inferred from homology"/>
<dbReference type="EMBL" id="JAMTCK010000013">
    <property type="protein sequence ID" value="MCP2168279.1"/>
    <property type="molecule type" value="Genomic_DNA"/>
</dbReference>
<dbReference type="Pfam" id="PF00480">
    <property type="entry name" value="ROK"/>
    <property type="match status" value="1"/>
</dbReference>
<dbReference type="Proteomes" id="UP001206128">
    <property type="component" value="Unassembled WGS sequence"/>
</dbReference>
<comment type="caution">
    <text evidence="4">The sequence shown here is derived from an EMBL/GenBank/DDBJ whole genome shotgun (WGS) entry which is preliminary data.</text>
</comment>
<name>A0AAE3GJ55_9PSEU</name>
<accession>A0AAE3GJ55</accession>
<dbReference type="Gene3D" id="1.10.10.10">
    <property type="entry name" value="Winged helix-like DNA-binding domain superfamily/Winged helix DNA-binding domain"/>
    <property type="match status" value="1"/>
</dbReference>
<keyword evidence="4" id="KW-0808">Transferase</keyword>
<dbReference type="Pfam" id="PF12802">
    <property type="entry name" value="MarR_2"/>
    <property type="match status" value="1"/>
</dbReference>
<comment type="similarity">
    <text evidence="1">Belongs to the ROK (NagC/XylR) family.</text>
</comment>
<dbReference type="SUPFAM" id="SSF46785">
    <property type="entry name" value="Winged helix' DNA-binding domain"/>
    <property type="match status" value="1"/>
</dbReference>
<evidence type="ECO:0000256" key="2">
    <source>
        <dbReference type="SAM" id="MobiDB-lite"/>
    </source>
</evidence>
<reference evidence="4" key="1">
    <citation type="submission" date="2022-06" db="EMBL/GenBank/DDBJ databases">
        <title>Genomic Encyclopedia of Archaeal and Bacterial Type Strains, Phase II (KMG-II): from individual species to whole genera.</title>
        <authorList>
            <person name="Goeker M."/>
        </authorList>
    </citation>
    <scope>NUCLEOTIDE SEQUENCE</scope>
    <source>
        <strain evidence="4">DSM 43935</strain>
    </source>
</reference>
<dbReference type="InterPro" id="IPR036388">
    <property type="entry name" value="WH-like_DNA-bd_sf"/>
</dbReference>
<dbReference type="SUPFAM" id="SSF53067">
    <property type="entry name" value="Actin-like ATPase domain"/>
    <property type="match status" value="2"/>
</dbReference>
<dbReference type="InterPro" id="IPR000600">
    <property type="entry name" value="ROK"/>
</dbReference>
<evidence type="ECO:0000259" key="3">
    <source>
        <dbReference type="Pfam" id="PF12802"/>
    </source>
</evidence>
<dbReference type="GO" id="GO:0003700">
    <property type="term" value="F:DNA-binding transcription factor activity"/>
    <property type="evidence" value="ECO:0007669"/>
    <property type="project" value="InterPro"/>
</dbReference>
<dbReference type="InterPro" id="IPR043129">
    <property type="entry name" value="ATPase_NBD"/>
</dbReference>
<sequence>MANTRARPADAAGPRRANLALLLRTLQHHGPASRARLAVLAGLSKATVSQLVADLVARRLVRLGGAAAGGAGRPGQLVELRPAAVCGIGLDIAADHLGAVALDLTGAVVARRWLARDVPALAPDRALDELAAVAEATAAEVAGAGGWVAGLTVATPGLVDVDSGVVRLAATLRWREVAVADALAARTGVGLDRIAVDNDANLGALAEHARAGQSPDHRPAAPDRPETSTVDDLLYLSGGVGVGGGLVANGELVRGAFGFAGEVGHMSLDPMGPYCSCGRRGCWETQVGVRALVHAAAMPDDPIRDPLLGVEQRLEVIRSRVRAGDRRTVAALQQIGSALGAGVAILVNALNPAQVVLGGYFAALHDWLVEPVRIEMASRVLAPEAASTPVVAARFGFDAARRGGAYAALRRVVDDPTLAPVSAEQATEAPA</sequence>
<dbReference type="PANTHER" id="PTHR18964:SF149">
    <property type="entry name" value="BIFUNCTIONAL UDP-N-ACETYLGLUCOSAMINE 2-EPIMERASE_N-ACETYLMANNOSAMINE KINASE"/>
    <property type="match status" value="1"/>
</dbReference>
<evidence type="ECO:0000313" key="4">
    <source>
        <dbReference type="EMBL" id="MCP2168279.1"/>
    </source>
</evidence>
<dbReference type="RefSeq" id="WP_253775970.1">
    <property type="nucleotide sequence ID" value="NZ_JAMTCK010000013.1"/>
</dbReference>
<protein>
    <submittedName>
        <fullName evidence="4">Sugar kinase of the NBD/HSP70 family, may containing an N-terminal HTH domain</fullName>
    </submittedName>
</protein>
<feature type="compositionally biased region" description="Basic and acidic residues" evidence="2">
    <location>
        <begin position="208"/>
        <end position="226"/>
    </location>
</feature>
<evidence type="ECO:0000313" key="5">
    <source>
        <dbReference type="Proteomes" id="UP001206128"/>
    </source>
</evidence>
<keyword evidence="5" id="KW-1185">Reference proteome</keyword>
<feature type="domain" description="HTH marR-type" evidence="3">
    <location>
        <begin position="21"/>
        <end position="65"/>
    </location>
</feature>
<organism evidence="4 5">
    <name type="scientific">Goodfellowiella coeruleoviolacea</name>
    <dbReference type="NCBI Taxonomy" id="334858"/>
    <lineage>
        <taxon>Bacteria</taxon>
        <taxon>Bacillati</taxon>
        <taxon>Actinomycetota</taxon>
        <taxon>Actinomycetes</taxon>
        <taxon>Pseudonocardiales</taxon>
        <taxon>Pseudonocardiaceae</taxon>
        <taxon>Goodfellowiella</taxon>
    </lineage>
</organism>
<dbReference type="InterPro" id="IPR000835">
    <property type="entry name" value="HTH_MarR-typ"/>
</dbReference>
<dbReference type="InterPro" id="IPR036390">
    <property type="entry name" value="WH_DNA-bd_sf"/>
</dbReference>
<keyword evidence="4" id="KW-0418">Kinase</keyword>
<feature type="region of interest" description="Disordered" evidence="2">
    <location>
        <begin position="208"/>
        <end position="228"/>
    </location>
</feature>
<dbReference type="GO" id="GO:0016301">
    <property type="term" value="F:kinase activity"/>
    <property type="evidence" value="ECO:0007669"/>
    <property type="project" value="UniProtKB-KW"/>
</dbReference>